<comment type="similarity">
    <text evidence="1">Belongs to the peptidase C48 family.</text>
</comment>
<dbReference type="PANTHER" id="PTHR47764">
    <property type="entry name" value="UBIQUITIN-LIKE-SPECIFIC PROTEASE 2B-RELATED"/>
    <property type="match status" value="1"/>
</dbReference>
<evidence type="ECO:0000256" key="3">
    <source>
        <dbReference type="ARBA" id="ARBA00022786"/>
    </source>
</evidence>
<dbReference type="Pfam" id="PF25352">
    <property type="entry name" value="PH_ULP"/>
    <property type="match status" value="1"/>
</dbReference>
<dbReference type="InterPro" id="IPR057375">
    <property type="entry name" value="ULP2A/B_PH"/>
</dbReference>
<dbReference type="Proteomes" id="UP001172457">
    <property type="component" value="Chromosome 8"/>
</dbReference>
<evidence type="ECO:0000256" key="6">
    <source>
        <dbReference type="SAM" id="MobiDB-lite"/>
    </source>
</evidence>
<keyword evidence="9" id="KW-1185">Reference proteome</keyword>
<sequence>MGAMELGKKFAEFLFDESDEVVEQNSRWRSMISSSSAKNKKKMKKKSGRHYSPIDNYEFLKSFAPGMKPEEKKSSKEPVIIHDIDESVKERIFRSDAALQSSSSNNTSKAFSGSRCHDFCTPYHVDSFSPPRALKTATDRKASGCTQRLPLADIESVSIISDEDNDKLSTMSSNDLADAEGSSGEQNLEQEIMTSHEMDSSVVVNPKYVRYGGTCYQAAHLTFFPSSIKLDVLEEEGPMGTLTFEWKIVDLISIESRWLDHLTTAGVDLHIKSEHSKLADGDYKSGILEVTFAVCDPFWTYNKEKIKFLNEHYKEKWEVDLDLYEPSEDIIYLEGDCDSICISKRDFQLLHPEKFINDTIVDFYIEYLKKIIKPDDGRVHFFNSFFFRKLADFDENRFSLFDPKEAFQRVRKWTKKVNIFQKEYIFIPVNFSLHWSLIVICHPGEVVNFTDEELANSPKVPCILHMDSIKGSHRGLENCIRCYLLEEWKERSGDAAEDISRKFMNLRFLPLEVPQQQNSYDCGLFMLHYMELFVKQAPIDFNPLNNFISKAWFHPKEAYLKRAHIKSLIFELATNSQQGLSSGCNNDKSSYELKDEDEEEADVQLLHEICDSEEISDGNISDTCANGSREMNFKAHMDINLSDDEANGHKSFGLMTSSLEELPSRCKEFQETGDDGGSSIAANDDQNHGQLVLYDHRSQVVSSPIKESHETEDVRHPLTNAKTTDFVAITDKCLDLLRLEESSSKDDDVHETLYVEDSDERCSSSSSDDVHETCVVEDSDSDDLGATSFGRRGIYSNQKMAACSSSSIRKDVAGKYLRGNRRRRSVDSIARKRLKKTVWQI</sequence>
<keyword evidence="2" id="KW-0645">Protease</keyword>
<name>A0AA38W5C4_9ASTR</name>
<feature type="domain" description="Ubiquitin-like protease family profile" evidence="7">
    <location>
        <begin position="340"/>
        <end position="533"/>
    </location>
</feature>
<dbReference type="SUPFAM" id="SSF54001">
    <property type="entry name" value="Cysteine proteinases"/>
    <property type="match status" value="1"/>
</dbReference>
<keyword evidence="4" id="KW-0378">Hydrolase</keyword>
<organism evidence="8 9">
    <name type="scientific">Centaurea solstitialis</name>
    <name type="common">yellow star-thistle</name>
    <dbReference type="NCBI Taxonomy" id="347529"/>
    <lineage>
        <taxon>Eukaryota</taxon>
        <taxon>Viridiplantae</taxon>
        <taxon>Streptophyta</taxon>
        <taxon>Embryophyta</taxon>
        <taxon>Tracheophyta</taxon>
        <taxon>Spermatophyta</taxon>
        <taxon>Magnoliopsida</taxon>
        <taxon>eudicotyledons</taxon>
        <taxon>Gunneridae</taxon>
        <taxon>Pentapetalae</taxon>
        <taxon>asterids</taxon>
        <taxon>campanulids</taxon>
        <taxon>Asterales</taxon>
        <taxon>Asteraceae</taxon>
        <taxon>Carduoideae</taxon>
        <taxon>Cardueae</taxon>
        <taxon>Centaureinae</taxon>
        <taxon>Centaurea</taxon>
    </lineage>
</organism>
<dbReference type="InterPro" id="IPR003653">
    <property type="entry name" value="Peptidase_C48_C"/>
</dbReference>
<dbReference type="PROSITE" id="PS50600">
    <property type="entry name" value="ULP_PROTEASE"/>
    <property type="match status" value="1"/>
</dbReference>
<feature type="compositionally biased region" description="Low complexity" evidence="6">
    <location>
        <begin position="27"/>
        <end position="37"/>
    </location>
</feature>
<dbReference type="EMBL" id="JARYMX010000008">
    <property type="protein sequence ID" value="KAJ9538054.1"/>
    <property type="molecule type" value="Genomic_DNA"/>
</dbReference>
<evidence type="ECO:0000313" key="9">
    <source>
        <dbReference type="Proteomes" id="UP001172457"/>
    </source>
</evidence>
<evidence type="ECO:0000256" key="2">
    <source>
        <dbReference type="ARBA" id="ARBA00022670"/>
    </source>
</evidence>
<dbReference type="Pfam" id="PF02902">
    <property type="entry name" value="Peptidase_C48"/>
    <property type="match status" value="1"/>
</dbReference>
<comment type="function">
    <text evidence="5">Protease that catalyzes two essential functions in the SUMO pathway: processing of full-length SUMOs to their mature forms and deconjugation of SUMO from targeted proteins.</text>
</comment>
<evidence type="ECO:0000256" key="1">
    <source>
        <dbReference type="ARBA" id="ARBA00005234"/>
    </source>
</evidence>
<evidence type="ECO:0000256" key="5">
    <source>
        <dbReference type="ARBA" id="ARBA00057729"/>
    </source>
</evidence>
<evidence type="ECO:0000313" key="8">
    <source>
        <dbReference type="EMBL" id="KAJ9538054.1"/>
    </source>
</evidence>
<protein>
    <recommendedName>
        <fullName evidence="7">Ubiquitin-like protease family profile domain-containing protein</fullName>
    </recommendedName>
</protein>
<proteinExistence type="inferred from homology"/>
<keyword evidence="3" id="KW-0833">Ubl conjugation pathway</keyword>
<dbReference type="FunFam" id="3.30.310.130:FF:000006">
    <property type="entry name" value="Probable ubiquitin-like-specific protease 2B"/>
    <property type="match status" value="1"/>
</dbReference>
<feature type="region of interest" description="Disordered" evidence="6">
    <location>
        <begin position="26"/>
        <end position="51"/>
    </location>
</feature>
<dbReference type="Gene3D" id="1.10.418.20">
    <property type="match status" value="1"/>
</dbReference>
<feature type="compositionally biased region" description="Basic residues" evidence="6">
    <location>
        <begin position="38"/>
        <end position="49"/>
    </location>
</feature>
<dbReference type="InterPro" id="IPR038765">
    <property type="entry name" value="Papain-like_cys_pep_sf"/>
</dbReference>
<reference evidence="8" key="1">
    <citation type="submission" date="2023-03" db="EMBL/GenBank/DDBJ databases">
        <title>Chromosome-scale reference genome and RAD-based genetic map of yellow starthistle (Centaurea solstitialis) reveal putative structural variation and QTLs associated with invader traits.</title>
        <authorList>
            <person name="Reatini B."/>
            <person name="Cang F.A."/>
            <person name="Jiang Q."/>
            <person name="Mckibben M.T.W."/>
            <person name="Barker M.S."/>
            <person name="Rieseberg L.H."/>
            <person name="Dlugosch K.M."/>
        </authorList>
    </citation>
    <scope>NUCLEOTIDE SEQUENCE</scope>
    <source>
        <strain evidence="8">CAN-66</strain>
        <tissue evidence="8">Leaf</tissue>
    </source>
</reference>
<dbReference type="AlphaFoldDB" id="A0AA38W5C4"/>
<evidence type="ECO:0000256" key="4">
    <source>
        <dbReference type="ARBA" id="ARBA00022801"/>
    </source>
</evidence>
<accession>A0AA38W5C4</accession>
<dbReference type="GO" id="GO:0008234">
    <property type="term" value="F:cysteine-type peptidase activity"/>
    <property type="evidence" value="ECO:0007669"/>
    <property type="project" value="InterPro"/>
</dbReference>
<dbReference type="Gene3D" id="3.30.310.130">
    <property type="entry name" value="Ubiquitin-related"/>
    <property type="match status" value="1"/>
</dbReference>
<gene>
    <name evidence="8" type="ORF">OSB04_030787</name>
</gene>
<comment type="caution">
    <text evidence="8">The sequence shown here is derived from an EMBL/GenBank/DDBJ whole genome shotgun (WGS) entry which is preliminary data.</text>
</comment>
<evidence type="ECO:0000259" key="7">
    <source>
        <dbReference type="PROSITE" id="PS50600"/>
    </source>
</evidence>
<dbReference type="PANTHER" id="PTHR47764:SF7">
    <property type="entry name" value="ULP1 PROTEASE FAMILY, C-TERMINAL CATALYTIC DOMAIN-CONTAINING PROTEIN-RELATED"/>
    <property type="match status" value="1"/>
</dbReference>
<dbReference type="GO" id="GO:0006508">
    <property type="term" value="P:proteolysis"/>
    <property type="evidence" value="ECO:0007669"/>
    <property type="project" value="UniProtKB-KW"/>
</dbReference>